<gene>
    <name evidence="2" type="ORF">DOTSEDRAFT_74036</name>
</gene>
<feature type="region of interest" description="Disordered" evidence="1">
    <location>
        <begin position="613"/>
        <end position="685"/>
    </location>
</feature>
<evidence type="ECO:0000313" key="2">
    <source>
        <dbReference type="EMBL" id="EME41837.1"/>
    </source>
</evidence>
<keyword evidence="3" id="KW-1185">Reference proteome</keyword>
<name>N1PHJ0_DOTSN</name>
<feature type="compositionally biased region" description="Pro residues" evidence="1">
    <location>
        <begin position="661"/>
        <end position="674"/>
    </location>
</feature>
<feature type="compositionally biased region" description="Polar residues" evidence="1">
    <location>
        <begin position="485"/>
        <end position="507"/>
    </location>
</feature>
<protein>
    <submittedName>
        <fullName evidence="2">Uncharacterized protein</fullName>
    </submittedName>
</protein>
<feature type="region of interest" description="Disordered" evidence="1">
    <location>
        <begin position="1"/>
        <end position="77"/>
    </location>
</feature>
<feature type="region of interest" description="Disordered" evidence="1">
    <location>
        <begin position="480"/>
        <end position="507"/>
    </location>
</feature>
<dbReference type="Proteomes" id="UP000016933">
    <property type="component" value="Unassembled WGS sequence"/>
</dbReference>
<dbReference type="OrthoDB" id="5404004at2759"/>
<dbReference type="eggNOG" id="ENOG502SD0J">
    <property type="taxonomic scope" value="Eukaryota"/>
</dbReference>
<accession>N1PHJ0</accession>
<sequence length="685" mass="75545">MGFLQRAVSSRTTKDEKGTSLKNDATMDNLNRYTNKDVDRAIGAHSKAVGQRPSTTHGVGRRQRSPNDGSTGTRTVKEQTPTCLEDLQKSGHIVEYKDGLDTFRFPTPSPRMPSMPRSATATAFRHSPSQLHHESPAIGIALEFPTNAPPSLGRSFTADDVSSRMSHKLPNGTLPPPLAPQSVEPAAVAQGSPDVRKKKSGWKTIRTVFRWTSKPAVRIPQLSEMSQPYSEMREAAPPEPVIKELAPSEAPSLDLPRPGFNKQRHTRMHSGSSLGTLAQPKSGRSLRGSSPALRSSFMPNLRGKLRATRGSVTPEFGKSFGWGSPRPLQTTNTRHDSPISHDAAPPSPAPRTPRLDVNFERPEFERYSVMFEKLLSNDPKPSLLERRQSRVQQRKSEKRIGDVKTGERLQVVTQGPGTPKRSMTSPHLSKGLPLRVDCGDDHGVDNMGPSMVADRPRYHQRANTAPLNTTFPLATNLTRSRKVTLESSPESNESDLFSESSLPSTPATVVTCTDTESLWQEVQESEPAFDMVTPDHSQKIMADCTHTSNQYPRVKSQEDLERQMVQVSVARQVSVSQARSIVRRAVSSNIFKQPVRPKVVELHKNRKSEVGLLESTCEEDQTPLPSRGPSRSEEHISYEALTHPEQEHGSPRQAPMKAPIGPFPDPLKLNPPTPMVATFAESANK</sequence>
<evidence type="ECO:0000313" key="3">
    <source>
        <dbReference type="Proteomes" id="UP000016933"/>
    </source>
</evidence>
<feature type="region of interest" description="Disordered" evidence="1">
    <location>
        <begin position="247"/>
        <end position="297"/>
    </location>
</feature>
<reference evidence="2 3" key="2">
    <citation type="journal article" date="2012" name="PLoS Pathog.">
        <title>Diverse lifestyles and strategies of plant pathogenesis encoded in the genomes of eighteen Dothideomycetes fungi.</title>
        <authorList>
            <person name="Ohm R.A."/>
            <person name="Feau N."/>
            <person name="Henrissat B."/>
            <person name="Schoch C.L."/>
            <person name="Horwitz B.A."/>
            <person name="Barry K.W."/>
            <person name="Condon B.J."/>
            <person name="Copeland A.C."/>
            <person name="Dhillon B."/>
            <person name="Glaser F."/>
            <person name="Hesse C.N."/>
            <person name="Kosti I."/>
            <person name="LaButti K."/>
            <person name="Lindquist E.A."/>
            <person name="Lucas S."/>
            <person name="Salamov A.A."/>
            <person name="Bradshaw R.E."/>
            <person name="Ciuffetti L."/>
            <person name="Hamelin R.C."/>
            <person name="Kema G.H.J."/>
            <person name="Lawrence C."/>
            <person name="Scott J.A."/>
            <person name="Spatafora J.W."/>
            <person name="Turgeon B.G."/>
            <person name="de Wit P.J.G.M."/>
            <person name="Zhong S."/>
            <person name="Goodwin S.B."/>
            <person name="Grigoriev I.V."/>
        </authorList>
    </citation>
    <scope>NUCLEOTIDE SEQUENCE [LARGE SCALE GENOMIC DNA]</scope>
    <source>
        <strain evidence="3">NZE10 / CBS 128990</strain>
    </source>
</reference>
<proteinExistence type="predicted"/>
<reference evidence="3" key="1">
    <citation type="journal article" date="2012" name="PLoS Genet.">
        <title>The genomes of the fungal plant pathogens Cladosporium fulvum and Dothistroma septosporum reveal adaptation to different hosts and lifestyles but also signatures of common ancestry.</title>
        <authorList>
            <person name="de Wit P.J.G.M."/>
            <person name="van der Burgt A."/>
            <person name="Oekmen B."/>
            <person name="Stergiopoulos I."/>
            <person name="Abd-Elsalam K.A."/>
            <person name="Aerts A.L."/>
            <person name="Bahkali A.H."/>
            <person name="Beenen H.G."/>
            <person name="Chettri P."/>
            <person name="Cox M.P."/>
            <person name="Datema E."/>
            <person name="de Vries R.P."/>
            <person name="Dhillon B."/>
            <person name="Ganley A.R."/>
            <person name="Griffiths S.A."/>
            <person name="Guo Y."/>
            <person name="Hamelin R.C."/>
            <person name="Henrissat B."/>
            <person name="Kabir M.S."/>
            <person name="Jashni M.K."/>
            <person name="Kema G."/>
            <person name="Klaubauf S."/>
            <person name="Lapidus A."/>
            <person name="Levasseur A."/>
            <person name="Lindquist E."/>
            <person name="Mehrabi R."/>
            <person name="Ohm R.A."/>
            <person name="Owen T.J."/>
            <person name="Salamov A."/>
            <person name="Schwelm A."/>
            <person name="Schijlen E."/>
            <person name="Sun H."/>
            <person name="van den Burg H.A."/>
            <person name="van Ham R.C.H.J."/>
            <person name="Zhang S."/>
            <person name="Goodwin S.B."/>
            <person name="Grigoriev I.V."/>
            <person name="Collemare J."/>
            <person name="Bradshaw R.E."/>
        </authorList>
    </citation>
    <scope>NUCLEOTIDE SEQUENCE [LARGE SCALE GENOMIC DNA]</scope>
    <source>
        <strain evidence="3">NZE10 / CBS 128990</strain>
    </source>
</reference>
<dbReference type="EMBL" id="KB446542">
    <property type="protein sequence ID" value="EME41837.1"/>
    <property type="molecule type" value="Genomic_DNA"/>
</dbReference>
<organism evidence="2 3">
    <name type="scientific">Dothistroma septosporum (strain NZE10 / CBS 128990)</name>
    <name type="common">Red band needle blight fungus</name>
    <name type="synonym">Mycosphaerella pini</name>
    <dbReference type="NCBI Taxonomy" id="675120"/>
    <lineage>
        <taxon>Eukaryota</taxon>
        <taxon>Fungi</taxon>
        <taxon>Dikarya</taxon>
        <taxon>Ascomycota</taxon>
        <taxon>Pezizomycotina</taxon>
        <taxon>Dothideomycetes</taxon>
        <taxon>Dothideomycetidae</taxon>
        <taxon>Mycosphaerellales</taxon>
        <taxon>Mycosphaerellaceae</taxon>
        <taxon>Dothistroma</taxon>
    </lineage>
</organism>
<dbReference type="AlphaFoldDB" id="N1PHJ0"/>
<feature type="compositionally biased region" description="Polar residues" evidence="1">
    <location>
        <begin position="20"/>
        <end position="33"/>
    </location>
</feature>
<dbReference type="OMA" id="DHVHSFQ"/>
<dbReference type="HOGENOM" id="CLU_364511_0_0_1"/>
<feature type="compositionally biased region" description="Basic and acidic residues" evidence="1">
    <location>
        <begin position="630"/>
        <end position="650"/>
    </location>
</feature>
<evidence type="ECO:0000256" key="1">
    <source>
        <dbReference type="SAM" id="MobiDB-lite"/>
    </source>
</evidence>
<feature type="region of interest" description="Disordered" evidence="1">
    <location>
        <begin position="310"/>
        <end position="355"/>
    </location>
</feature>
<feature type="compositionally biased region" description="Polar residues" evidence="1">
    <location>
        <begin position="66"/>
        <end position="77"/>
    </location>
</feature>